<proteinExistence type="predicted"/>
<dbReference type="InterPro" id="IPR021482">
    <property type="entry name" value="DUF3135"/>
</dbReference>
<organism evidence="2 3">
    <name type="scientific">Geothermobacter ehrlichii</name>
    <dbReference type="NCBI Taxonomy" id="213224"/>
    <lineage>
        <taxon>Bacteria</taxon>
        <taxon>Pseudomonadati</taxon>
        <taxon>Thermodesulfobacteriota</taxon>
        <taxon>Desulfuromonadia</taxon>
        <taxon>Desulfuromonadales</taxon>
        <taxon>Geothermobacteraceae</taxon>
        <taxon>Geothermobacter</taxon>
    </lineage>
</organism>
<dbReference type="OrthoDB" id="5387652at2"/>
<evidence type="ECO:0000313" key="2">
    <source>
        <dbReference type="EMBL" id="TYO97505.1"/>
    </source>
</evidence>
<evidence type="ECO:0000256" key="1">
    <source>
        <dbReference type="SAM" id="MobiDB-lite"/>
    </source>
</evidence>
<dbReference type="Proteomes" id="UP000324159">
    <property type="component" value="Unassembled WGS sequence"/>
</dbReference>
<dbReference type="RefSeq" id="WP_148896403.1">
    <property type="nucleotide sequence ID" value="NZ_VNIB01000010.1"/>
</dbReference>
<dbReference type="EMBL" id="VNIB01000010">
    <property type="protein sequence ID" value="TYO97505.1"/>
    <property type="molecule type" value="Genomic_DNA"/>
</dbReference>
<reference evidence="2 3" key="1">
    <citation type="submission" date="2019-07" db="EMBL/GenBank/DDBJ databases">
        <title>Genomic Encyclopedia of Type Strains, Phase IV (KMG-IV): sequencing the most valuable type-strain genomes for metagenomic binning, comparative biology and taxonomic classification.</title>
        <authorList>
            <person name="Goeker M."/>
        </authorList>
    </citation>
    <scope>NUCLEOTIDE SEQUENCE [LARGE SCALE GENOMIC DNA]</scope>
    <source>
        <strain evidence="2 3">SS015</strain>
    </source>
</reference>
<dbReference type="Pfam" id="PF11333">
    <property type="entry name" value="DUF3135"/>
    <property type="match status" value="1"/>
</dbReference>
<gene>
    <name evidence="2" type="ORF">EDC39_11045</name>
</gene>
<protein>
    <submittedName>
        <fullName evidence="2">Uncharacterized protein DUF3135</fullName>
    </submittedName>
</protein>
<dbReference type="AlphaFoldDB" id="A0A5D3WJ26"/>
<comment type="caution">
    <text evidence="2">The sequence shown here is derived from an EMBL/GenBank/DDBJ whole genome shotgun (WGS) entry which is preliminary data.</text>
</comment>
<evidence type="ECO:0000313" key="3">
    <source>
        <dbReference type="Proteomes" id="UP000324159"/>
    </source>
</evidence>
<accession>A0A5D3WJ26</accession>
<keyword evidence="3" id="KW-1185">Reference proteome</keyword>
<sequence length="119" mass="14049">MIPDINDTRGIIEHLTDLAETDSEEFDRVSRELVEKTIESFPEAYRKRARGLQFRIDATLSRCKDPLSRMNAMVEIFWDHFQKFHDAFNNPEKVLAEEKQQRTPARVIDLRERASARRS</sequence>
<feature type="region of interest" description="Disordered" evidence="1">
    <location>
        <begin position="95"/>
        <end position="119"/>
    </location>
</feature>
<name>A0A5D3WJ26_9BACT</name>
<feature type="compositionally biased region" description="Basic and acidic residues" evidence="1">
    <location>
        <begin position="108"/>
        <end position="119"/>
    </location>
</feature>